<dbReference type="RefSeq" id="WP_371943949.1">
    <property type="nucleotide sequence ID" value="NZ_JAXCEH010000019.1"/>
</dbReference>
<dbReference type="PANTHER" id="PTHR43649">
    <property type="entry name" value="ARABINOSE-BINDING PROTEIN-RELATED"/>
    <property type="match status" value="1"/>
</dbReference>
<dbReference type="InterPro" id="IPR050490">
    <property type="entry name" value="Bact_solute-bd_prot1"/>
</dbReference>
<dbReference type="EMBL" id="JAXCEH010000019">
    <property type="protein sequence ID" value="MFA1557209.1"/>
    <property type="molecule type" value="Genomic_DNA"/>
</dbReference>
<dbReference type="SUPFAM" id="SSF53850">
    <property type="entry name" value="Periplasmic binding protein-like II"/>
    <property type="match status" value="1"/>
</dbReference>
<dbReference type="Proteomes" id="UP001569904">
    <property type="component" value="Unassembled WGS sequence"/>
</dbReference>
<dbReference type="PROSITE" id="PS51257">
    <property type="entry name" value="PROKAR_LIPOPROTEIN"/>
    <property type="match status" value="1"/>
</dbReference>
<reference evidence="2 3" key="1">
    <citation type="submission" date="2023-11" db="EMBL/GenBank/DDBJ databases">
        <title>Actinomadura monticuli sp. nov., isolated from volcanic ash.</title>
        <authorList>
            <person name="Lee S.D."/>
            <person name="Yang H."/>
            <person name="Kim I.S."/>
        </authorList>
    </citation>
    <scope>NUCLEOTIDE SEQUENCE [LARGE SCALE GENOMIC DNA]</scope>
    <source>
        <strain evidence="2 3">DSM 45346</strain>
    </source>
</reference>
<evidence type="ECO:0000313" key="3">
    <source>
        <dbReference type="Proteomes" id="UP001569904"/>
    </source>
</evidence>
<accession>A0ABV4R488</accession>
<dbReference type="PANTHER" id="PTHR43649:SF14">
    <property type="entry name" value="BLR3389 PROTEIN"/>
    <property type="match status" value="1"/>
</dbReference>
<comment type="caution">
    <text evidence="2">The sequence shown here is derived from an EMBL/GenBank/DDBJ whole genome shotgun (WGS) entry which is preliminary data.</text>
</comment>
<keyword evidence="1" id="KW-0732">Signal</keyword>
<protein>
    <submittedName>
        <fullName evidence="2">Extracellular solute-binding protein</fullName>
    </submittedName>
</protein>
<dbReference type="Gene3D" id="3.40.190.10">
    <property type="entry name" value="Periplasmic binding protein-like II"/>
    <property type="match status" value="2"/>
</dbReference>
<keyword evidence="3" id="KW-1185">Reference proteome</keyword>
<evidence type="ECO:0000256" key="1">
    <source>
        <dbReference type="SAM" id="SignalP"/>
    </source>
</evidence>
<organism evidence="2 3">
    <name type="scientific">Actinomadura chokoriensis</name>
    <dbReference type="NCBI Taxonomy" id="454156"/>
    <lineage>
        <taxon>Bacteria</taxon>
        <taxon>Bacillati</taxon>
        <taxon>Actinomycetota</taxon>
        <taxon>Actinomycetes</taxon>
        <taxon>Streptosporangiales</taxon>
        <taxon>Thermomonosporaceae</taxon>
        <taxon>Actinomadura</taxon>
    </lineage>
</organism>
<gene>
    <name evidence="2" type="ORF">SM436_26320</name>
</gene>
<feature type="signal peptide" evidence="1">
    <location>
        <begin position="1"/>
        <end position="22"/>
    </location>
</feature>
<proteinExistence type="predicted"/>
<evidence type="ECO:0000313" key="2">
    <source>
        <dbReference type="EMBL" id="MFA1557209.1"/>
    </source>
</evidence>
<name>A0ABV4R488_9ACTN</name>
<dbReference type="Pfam" id="PF01547">
    <property type="entry name" value="SBP_bac_1"/>
    <property type="match status" value="1"/>
</dbReference>
<dbReference type="InterPro" id="IPR006059">
    <property type="entry name" value="SBP"/>
</dbReference>
<feature type="chain" id="PRO_5045847647" evidence="1">
    <location>
        <begin position="23"/>
        <end position="423"/>
    </location>
</feature>
<sequence>MNRLKRTIGLLAGAASTMMILAACGNGGGQGADDDVLRIAMGSPGEAQIKVWNDIAKQYETAHPGIKVQLNFQDDDLYQTVGLPSLLNGRKSPDIYFEWAGDRLATRVKDGFAADVGPYVSGGPLKGLIDDSAYNQMKVGGKTVMVPFASDVTNVLWYNTKVMSGAGVAPPKTWDELLAACDTLRSKGITPIAAGNKDLWPVGNWAAHLVSRVAGESSYSQVLSGKAGFDSPGWSDALGHVAQLRDHKCLNDTASALNDTEGDQMFLQGKAAMHPIGSWFVSTAIEEAPELEIDYVNLPTVPGAGDQNSVIGVATGYVINAKSKKTKESADFLALVNSGANVTAFTRAGTVPQAKPAPGGPAVDPRTTRLNDLLADAETVVLPPDTGYELKRAEAFYRAVSLVLGGKKKPQEALADAQRKAGS</sequence>